<evidence type="ECO:0000313" key="2">
    <source>
        <dbReference type="EMBL" id="PVV05226.1"/>
    </source>
</evidence>
<dbReference type="EMBL" id="MBFS01000025">
    <property type="protein sequence ID" value="PVV05226.1"/>
    <property type="molecule type" value="Genomic_DNA"/>
</dbReference>
<gene>
    <name evidence="2" type="ORF">BB560_000257</name>
</gene>
<protein>
    <submittedName>
        <fullName evidence="2">Uncharacterized protein</fullName>
    </submittedName>
</protein>
<reference evidence="2 3" key="1">
    <citation type="journal article" date="2018" name="MBio">
        <title>Comparative Genomics Reveals the Core Gene Toolbox for the Fungus-Insect Symbiosis.</title>
        <authorList>
            <person name="Wang Y."/>
            <person name="Stata M."/>
            <person name="Wang W."/>
            <person name="Stajich J.E."/>
            <person name="White M.M."/>
            <person name="Moncalvo J.M."/>
        </authorList>
    </citation>
    <scope>NUCLEOTIDE SEQUENCE [LARGE SCALE GENOMIC DNA]</scope>
    <source>
        <strain evidence="2 3">SC-DP-2</strain>
    </source>
</reference>
<evidence type="ECO:0000313" key="3">
    <source>
        <dbReference type="Proteomes" id="UP000245609"/>
    </source>
</evidence>
<dbReference type="AlphaFoldDB" id="A0A2T9ZKT4"/>
<name>A0A2T9ZKT4_9FUNG</name>
<keyword evidence="3" id="KW-1185">Reference proteome</keyword>
<evidence type="ECO:0000256" key="1">
    <source>
        <dbReference type="SAM" id="Coils"/>
    </source>
</evidence>
<accession>A0A2T9ZKT4</accession>
<comment type="caution">
    <text evidence="2">The sequence shown here is derived from an EMBL/GenBank/DDBJ whole genome shotgun (WGS) entry which is preliminary data.</text>
</comment>
<organism evidence="2 3">
    <name type="scientific">Smittium megazygosporum</name>
    <dbReference type="NCBI Taxonomy" id="133381"/>
    <lineage>
        <taxon>Eukaryota</taxon>
        <taxon>Fungi</taxon>
        <taxon>Fungi incertae sedis</taxon>
        <taxon>Zoopagomycota</taxon>
        <taxon>Kickxellomycotina</taxon>
        <taxon>Harpellomycetes</taxon>
        <taxon>Harpellales</taxon>
        <taxon>Legeriomycetaceae</taxon>
        <taxon>Smittium</taxon>
    </lineage>
</organism>
<dbReference type="Proteomes" id="UP000245609">
    <property type="component" value="Unassembled WGS sequence"/>
</dbReference>
<feature type="coiled-coil region" evidence="1">
    <location>
        <begin position="97"/>
        <end position="131"/>
    </location>
</feature>
<feature type="coiled-coil region" evidence="1">
    <location>
        <begin position="303"/>
        <end position="330"/>
    </location>
</feature>
<keyword evidence="1" id="KW-0175">Coiled coil</keyword>
<sequence length="411" mass="47959">MPSFNIFRTQSWCCSKFRVNKASNNSAFPHILASKSNEDRSNRGLGLSASDKTRLAPGKRHITIRKMVVKTSRREIRKIVKAAPRMSLPKTCFVFNYKEGKNALSMIKKRRKELKKQLIEKQKALDKKELLCRKNQAKKVADRAKAYREKKLALIKSFEKKYRDFKDLEIKHLLEQERAKREKLRIRYKARILEEQNKNAASVERVKLKLSLEQKRSDSVKKLLESKIASEQKKNSILLRKLESERAKASSESKKEAEKQKCEKCSKVDQMADFASIVKNFAHDAEQMKNGLVDCMFPDLDNKKSICSVYKNLEKELESLKSKKKEDFTTSSIIHIIECIAKNKYPCKHCQLGSYKSENSQKMDTRGRFQAKKTFYDEFDHISNNTKVQNKPFHEGMFLKECGFKKNDLFF</sequence>
<proteinExistence type="predicted"/>